<protein>
    <submittedName>
        <fullName evidence="2">Uncharacterized protein</fullName>
    </submittedName>
</protein>
<keyword evidence="1" id="KW-0812">Transmembrane</keyword>
<dbReference type="InParanoid" id="A0A2H3DXS9"/>
<organism evidence="2 3">
    <name type="scientific">Armillaria gallica</name>
    <name type="common">Bulbous honey fungus</name>
    <name type="synonym">Armillaria bulbosa</name>
    <dbReference type="NCBI Taxonomy" id="47427"/>
    <lineage>
        <taxon>Eukaryota</taxon>
        <taxon>Fungi</taxon>
        <taxon>Dikarya</taxon>
        <taxon>Basidiomycota</taxon>
        <taxon>Agaricomycotina</taxon>
        <taxon>Agaricomycetes</taxon>
        <taxon>Agaricomycetidae</taxon>
        <taxon>Agaricales</taxon>
        <taxon>Marasmiineae</taxon>
        <taxon>Physalacriaceae</taxon>
        <taxon>Armillaria</taxon>
    </lineage>
</organism>
<evidence type="ECO:0000313" key="3">
    <source>
        <dbReference type="Proteomes" id="UP000217790"/>
    </source>
</evidence>
<dbReference type="EMBL" id="KZ293648">
    <property type="protein sequence ID" value="PBK98674.1"/>
    <property type="molecule type" value="Genomic_DNA"/>
</dbReference>
<accession>A0A2H3DXS9</accession>
<keyword evidence="1" id="KW-1133">Transmembrane helix</keyword>
<keyword evidence="3" id="KW-1185">Reference proteome</keyword>
<proteinExistence type="predicted"/>
<dbReference type="Proteomes" id="UP000217790">
    <property type="component" value="Unassembled WGS sequence"/>
</dbReference>
<keyword evidence="1" id="KW-0472">Membrane</keyword>
<evidence type="ECO:0000256" key="1">
    <source>
        <dbReference type="SAM" id="Phobius"/>
    </source>
</evidence>
<name>A0A2H3DXS9_ARMGA</name>
<gene>
    <name evidence="2" type="ORF">ARMGADRAFT_1161972</name>
</gene>
<feature type="transmembrane region" description="Helical" evidence="1">
    <location>
        <begin position="64"/>
        <end position="85"/>
    </location>
</feature>
<evidence type="ECO:0000313" key="2">
    <source>
        <dbReference type="EMBL" id="PBK98674.1"/>
    </source>
</evidence>
<sequence length="126" mass="13797">MSQQLLGRLQAGAICSTLGRSVEAKRGSDIRLGRVNGLVHSDADLDTVTATSALCIISREKKSYGYPVAIAISLTYASFTTAGLFQRFLPNSYRPEFHSPKVVSVHSQRYSDVFSAPHIRYISGFL</sequence>
<reference evidence="3" key="1">
    <citation type="journal article" date="2017" name="Nat. Ecol. Evol.">
        <title>Genome expansion and lineage-specific genetic innovations in the forest pathogenic fungi Armillaria.</title>
        <authorList>
            <person name="Sipos G."/>
            <person name="Prasanna A.N."/>
            <person name="Walter M.C."/>
            <person name="O'Connor E."/>
            <person name="Balint B."/>
            <person name="Krizsan K."/>
            <person name="Kiss B."/>
            <person name="Hess J."/>
            <person name="Varga T."/>
            <person name="Slot J."/>
            <person name="Riley R."/>
            <person name="Boka B."/>
            <person name="Rigling D."/>
            <person name="Barry K."/>
            <person name="Lee J."/>
            <person name="Mihaltcheva S."/>
            <person name="LaButti K."/>
            <person name="Lipzen A."/>
            <person name="Waldron R."/>
            <person name="Moloney N.M."/>
            <person name="Sperisen C."/>
            <person name="Kredics L."/>
            <person name="Vagvoelgyi C."/>
            <person name="Patrignani A."/>
            <person name="Fitzpatrick D."/>
            <person name="Nagy I."/>
            <person name="Doyle S."/>
            <person name="Anderson J.B."/>
            <person name="Grigoriev I.V."/>
            <person name="Gueldener U."/>
            <person name="Muensterkoetter M."/>
            <person name="Nagy L.G."/>
        </authorList>
    </citation>
    <scope>NUCLEOTIDE SEQUENCE [LARGE SCALE GENOMIC DNA]</scope>
    <source>
        <strain evidence="3">Ar21-2</strain>
    </source>
</reference>
<dbReference type="AlphaFoldDB" id="A0A2H3DXS9"/>